<feature type="domain" description="Cytochrome c" evidence="4">
    <location>
        <begin position="145"/>
        <end position="237"/>
    </location>
</feature>
<dbReference type="PANTHER" id="PTHR35008:SF8">
    <property type="entry name" value="ALCOHOL DEHYDROGENASE CYTOCHROME C SUBUNIT"/>
    <property type="match status" value="1"/>
</dbReference>
<dbReference type="InterPro" id="IPR009056">
    <property type="entry name" value="Cyt_c-like_dom"/>
</dbReference>
<evidence type="ECO:0000256" key="2">
    <source>
        <dbReference type="ARBA" id="ARBA00022723"/>
    </source>
</evidence>
<reference evidence="5" key="1">
    <citation type="submission" date="2009-10" db="EMBL/GenBank/DDBJ databases">
        <title>Diversity of trophic interactions inside an arsenic-rich microbial ecosystem.</title>
        <authorList>
            <person name="Bertin P.N."/>
            <person name="Heinrich-Salmeron A."/>
            <person name="Pelletier E."/>
            <person name="Goulhen-Chollet F."/>
            <person name="Arsene-Ploetze F."/>
            <person name="Gallien S."/>
            <person name="Calteau A."/>
            <person name="Vallenet D."/>
            <person name="Casiot C."/>
            <person name="Chane-Woon-Ming B."/>
            <person name="Giloteaux L."/>
            <person name="Barakat M."/>
            <person name="Bonnefoy V."/>
            <person name="Bruneel O."/>
            <person name="Chandler M."/>
            <person name="Cleiss J."/>
            <person name="Duran R."/>
            <person name="Elbaz-Poulichet F."/>
            <person name="Fonknechten N."/>
            <person name="Lauga B."/>
            <person name="Mornico D."/>
            <person name="Ortet P."/>
            <person name="Schaeffer C."/>
            <person name="Siguier P."/>
            <person name="Alexander Thil Smith A."/>
            <person name="Van Dorsselaer A."/>
            <person name="Weissenbach J."/>
            <person name="Medigue C."/>
            <person name="Le Paslier D."/>
        </authorList>
    </citation>
    <scope>NUCLEOTIDE SEQUENCE</scope>
</reference>
<sequence>MNLKPTRLALINVLVAAAGFSVFGCGHIPGRPSPGPQVARPEQVLDFAVLYKTNCSACHGDKGKNGAAIALANPVYLAVIGEDSLREITSKGVGGKLMPAFARSAGGTLTDQQISILAHGMMQQWKKPAFLSTPGMPTYRASQPGDPVRGEQAYSQFCASCHGAHGEGMTATINGKKTKVGSIVDESYLALVSDQALRSFTIAGVPGGVMPDWRTDAAVPMTDQQITDVVAWLAAKRIADPGQPYAAHP</sequence>
<dbReference type="InterPro" id="IPR036909">
    <property type="entry name" value="Cyt_c-like_dom_sf"/>
</dbReference>
<dbReference type="GO" id="GO:0046872">
    <property type="term" value="F:metal ion binding"/>
    <property type="evidence" value="ECO:0007669"/>
    <property type="project" value="UniProtKB-KW"/>
</dbReference>
<dbReference type="Gene3D" id="1.10.760.10">
    <property type="entry name" value="Cytochrome c-like domain"/>
    <property type="match status" value="2"/>
</dbReference>
<evidence type="ECO:0000256" key="1">
    <source>
        <dbReference type="ARBA" id="ARBA00022617"/>
    </source>
</evidence>
<dbReference type="PROSITE" id="PS51007">
    <property type="entry name" value="CYTC"/>
    <property type="match status" value="2"/>
</dbReference>
<dbReference type="GO" id="GO:0020037">
    <property type="term" value="F:heme binding"/>
    <property type="evidence" value="ECO:0007669"/>
    <property type="project" value="InterPro"/>
</dbReference>
<keyword evidence="3" id="KW-0408">Iron</keyword>
<keyword evidence="2" id="KW-0479">Metal-binding</keyword>
<proteinExistence type="predicted"/>
<feature type="domain" description="Cytochrome c" evidence="4">
    <location>
        <begin position="36"/>
        <end position="125"/>
    </location>
</feature>
<dbReference type="AlphaFoldDB" id="E6PY62"/>
<dbReference type="InterPro" id="IPR051459">
    <property type="entry name" value="Cytochrome_c-type_DH"/>
</dbReference>
<protein>
    <submittedName>
        <fullName evidence="5">Putative cytochrome c, class I</fullName>
    </submittedName>
</protein>
<gene>
    <name evidence="5" type="ORF">CARN3_0835</name>
</gene>
<accession>E6PY62</accession>
<dbReference type="EMBL" id="CABN01000064">
    <property type="protein sequence ID" value="CBH99871.1"/>
    <property type="molecule type" value="Genomic_DNA"/>
</dbReference>
<organism evidence="5">
    <name type="scientific">mine drainage metagenome</name>
    <dbReference type="NCBI Taxonomy" id="410659"/>
    <lineage>
        <taxon>unclassified sequences</taxon>
        <taxon>metagenomes</taxon>
        <taxon>ecological metagenomes</taxon>
    </lineage>
</organism>
<dbReference type="Pfam" id="PF13442">
    <property type="entry name" value="Cytochrome_CBB3"/>
    <property type="match status" value="1"/>
</dbReference>
<dbReference type="SUPFAM" id="SSF46626">
    <property type="entry name" value="Cytochrome c"/>
    <property type="match status" value="2"/>
</dbReference>
<name>E6PY62_9ZZZZ</name>
<evidence type="ECO:0000313" key="5">
    <source>
        <dbReference type="EMBL" id="CBH99871.1"/>
    </source>
</evidence>
<keyword evidence="1" id="KW-0349">Heme</keyword>
<dbReference type="PROSITE" id="PS51257">
    <property type="entry name" value="PROKAR_LIPOPROTEIN"/>
    <property type="match status" value="1"/>
</dbReference>
<evidence type="ECO:0000259" key="4">
    <source>
        <dbReference type="PROSITE" id="PS51007"/>
    </source>
</evidence>
<dbReference type="Pfam" id="PF00034">
    <property type="entry name" value="Cytochrom_C"/>
    <property type="match status" value="1"/>
</dbReference>
<evidence type="ECO:0000256" key="3">
    <source>
        <dbReference type="ARBA" id="ARBA00023004"/>
    </source>
</evidence>
<dbReference type="PANTHER" id="PTHR35008">
    <property type="entry name" value="BLL4482 PROTEIN-RELATED"/>
    <property type="match status" value="1"/>
</dbReference>
<comment type="caution">
    <text evidence="5">The sequence shown here is derived from an EMBL/GenBank/DDBJ whole genome shotgun (WGS) entry which is preliminary data.</text>
</comment>
<dbReference type="GO" id="GO:0009055">
    <property type="term" value="F:electron transfer activity"/>
    <property type="evidence" value="ECO:0007669"/>
    <property type="project" value="InterPro"/>
</dbReference>